<keyword evidence="4" id="KW-0408">Iron</keyword>
<dbReference type="Proteomes" id="UP000237105">
    <property type="component" value="Unassembled WGS sequence"/>
</dbReference>
<dbReference type="Pfam" id="PF02373">
    <property type="entry name" value="JmjC"/>
    <property type="match status" value="1"/>
</dbReference>
<dbReference type="GO" id="GO:0005634">
    <property type="term" value="C:nucleus"/>
    <property type="evidence" value="ECO:0007669"/>
    <property type="project" value="TreeGrafter"/>
</dbReference>
<keyword evidence="6" id="KW-0804">Transcription</keyword>
<dbReference type="GO" id="GO:0016491">
    <property type="term" value="F:oxidoreductase activity"/>
    <property type="evidence" value="ECO:0007669"/>
    <property type="project" value="UniProtKB-KW"/>
</dbReference>
<dbReference type="GO" id="GO:0040029">
    <property type="term" value="P:epigenetic regulation of gene expression"/>
    <property type="evidence" value="ECO:0007669"/>
    <property type="project" value="UniProtKB-ARBA"/>
</dbReference>
<keyword evidence="2" id="KW-0479">Metal-binding</keyword>
<proteinExistence type="predicted"/>
<feature type="domain" description="JmjC" evidence="9">
    <location>
        <begin position="210"/>
        <end position="380"/>
    </location>
</feature>
<evidence type="ECO:0000256" key="2">
    <source>
        <dbReference type="ARBA" id="ARBA00022723"/>
    </source>
</evidence>
<dbReference type="PROSITE" id="PS51183">
    <property type="entry name" value="JMJN"/>
    <property type="match status" value="1"/>
</dbReference>
<protein>
    <submittedName>
        <fullName evidence="10">JmjC-JMjN-domain containing protein</fullName>
    </submittedName>
</protein>
<evidence type="ECO:0000256" key="5">
    <source>
        <dbReference type="ARBA" id="ARBA00023015"/>
    </source>
</evidence>
<comment type="cofactor">
    <cofactor evidence="1">
        <name>Fe(2+)</name>
        <dbReference type="ChEBI" id="CHEBI:29033"/>
    </cofactor>
</comment>
<sequence>MCNLDNRVYGFSIWALIEPKFRRGPKYESSHVKLGYVRVGPKQKIISKYDPIDLQWTDKISDCPVYYPSKEEFDDPLAYLQTIAPEASRYGICKIVSPMHACVPASVVLAKEIKGFKFETNVQPLRLGAWDLNDKLTFFRRGRKYTYREFERMANKVFVRRFGSSGCLTSASLEKEFWHEMACGKKGTVEYGVNVEGSAFSCDPKDHLGKSKWNLKNLSRLPKSTLRLLDHVIPGITDPMLYIGMLFSMFAWHVEDHYLYSINYHHSGAPKTWYGVPADFALQFEKVVLHHVYNHNILSDGGEDGAFKVLAEKTTVFSPNILLQNDVPVYKALQMPGEFVITFPKAYHSGFSHGFNCGEAVNFAIGDWFPFGAVASQRYVLVKAVPIIPYEELLCKEAMVLYTLSLKHEDLDCSAADSVTNFWIRLLFVRLLRSHEQALFRLSNIPTRSFSEDPVSQETVICGRCKRDCYLAYLMCNSCCSYSFCLGHALDTETDYVHCSCGSKCTLFVREDIAAYENAAQNFEQDEQILTEIQLGKKKKKKTWVR</sequence>
<dbReference type="PANTHER" id="PTHR10694">
    <property type="entry name" value="LYSINE-SPECIFIC DEMETHYLASE"/>
    <property type="match status" value="1"/>
</dbReference>
<dbReference type="Gene3D" id="2.60.120.650">
    <property type="entry name" value="Cupin"/>
    <property type="match status" value="1"/>
</dbReference>
<dbReference type="GO" id="GO:0046872">
    <property type="term" value="F:metal ion binding"/>
    <property type="evidence" value="ECO:0007669"/>
    <property type="project" value="UniProtKB-KW"/>
</dbReference>
<name>A0A2P5DW70_PARAD</name>
<evidence type="ECO:0000256" key="6">
    <source>
        <dbReference type="ARBA" id="ARBA00023163"/>
    </source>
</evidence>
<dbReference type="AlphaFoldDB" id="A0A2P5DW70"/>
<evidence type="ECO:0000259" key="9">
    <source>
        <dbReference type="PROSITE" id="PS51184"/>
    </source>
</evidence>
<evidence type="ECO:0000256" key="4">
    <source>
        <dbReference type="ARBA" id="ARBA00023004"/>
    </source>
</evidence>
<evidence type="ECO:0000256" key="3">
    <source>
        <dbReference type="ARBA" id="ARBA00023002"/>
    </source>
</evidence>
<comment type="caution">
    <text evidence="10">The sequence shown here is derived from an EMBL/GenBank/DDBJ whole genome shotgun (WGS) entry which is preliminary data.</text>
</comment>
<dbReference type="PANTHER" id="PTHR10694:SF33">
    <property type="entry name" value="LYSINE-SPECIFIC DEMETHYLASE 5"/>
    <property type="match status" value="1"/>
</dbReference>
<dbReference type="STRING" id="3476.A0A2P5DW70"/>
<dbReference type="SMART" id="SM00545">
    <property type="entry name" value="JmjN"/>
    <property type="match status" value="1"/>
</dbReference>
<reference evidence="11" key="1">
    <citation type="submission" date="2016-06" db="EMBL/GenBank/DDBJ databases">
        <title>Parallel loss of symbiosis genes in relatives of nitrogen-fixing non-legume Parasponia.</title>
        <authorList>
            <person name="Van Velzen R."/>
            <person name="Holmer R."/>
            <person name="Bu F."/>
            <person name="Rutten L."/>
            <person name="Van Zeijl A."/>
            <person name="Liu W."/>
            <person name="Santuari L."/>
            <person name="Cao Q."/>
            <person name="Sharma T."/>
            <person name="Shen D."/>
            <person name="Roswanjaya Y."/>
            <person name="Wardhani T."/>
            <person name="Kalhor M.S."/>
            <person name="Jansen J."/>
            <person name="Van den Hoogen J."/>
            <person name="Gungor B."/>
            <person name="Hartog M."/>
            <person name="Hontelez J."/>
            <person name="Verver J."/>
            <person name="Yang W.-C."/>
            <person name="Schijlen E."/>
            <person name="Repin R."/>
            <person name="Schilthuizen M."/>
            <person name="Schranz E."/>
            <person name="Heidstra R."/>
            <person name="Miyata K."/>
            <person name="Fedorova E."/>
            <person name="Kohlen W."/>
            <person name="Bisseling T."/>
            <person name="Smit S."/>
            <person name="Geurts R."/>
        </authorList>
    </citation>
    <scope>NUCLEOTIDE SEQUENCE [LARGE SCALE GENOMIC DNA]</scope>
    <source>
        <strain evidence="11">cv. WU1-14</strain>
    </source>
</reference>
<gene>
    <name evidence="10" type="ORF">PanWU01x14_027010</name>
</gene>
<dbReference type="FunFam" id="2.60.120.650:FF:000016">
    <property type="entry name" value="Lysine-specific demethylase isoform A"/>
    <property type="match status" value="1"/>
</dbReference>
<dbReference type="GO" id="GO:0000785">
    <property type="term" value="C:chromatin"/>
    <property type="evidence" value="ECO:0007669"/>
    <property type="project" value="TreeGrafter"/>
</dbReference>
<evidence type="ECO:0000259" key="8">
    <source>
        <dbReference type="PROSITE" id="PS51183"/>
    </source>
</evidence>
<dbReference type="Pfam" id="PF02375">
    <property type="entry name" value="JmjN"/>
    <property type="match status" value="1"/>
</dbReference>
<organism evidence="10 11">
    <name type="scientific">Parasponia andersonii</name>
    <name type="common">Sponia andersonii</name>
    <dbReference type="NCBI Taxonomy" id="3476"/>
    <lineage>
        <taxon>Eukaryota</taxon>
        <taxon>Viridiplantae</taxon>
        <taxon>Streptophyta</taxon>
        <taxon>Embryophyta</taxon>
        <taxon>Tracheophyta</taxon>
        <taxon>Spermatophyta</taxon>
        <taxon>Magnoliopsida</taxon>
        <taxon>eudicotyledons</taxon>
        <taxon>Gunneridae</taxon>
        <taxon>Pentapetalae</taxon>
        <taxon>rosids</taxon>
        <taxon>fabids</taxon>
        <taxon>Rosales</taxon>
        <taxon>Cannabaceae</taxon>
        <taxon>Parasponia</taxon>
    </lineage>
</organism>
<evidence type="ECO:0000256" key="1">
    <source>
        <dbReference type="ARBA" id="ARBA00001954"/>
    </source>
</evidence>
<accession>A0A2P5DW70</accession>
<dbReference type="PROSITE" id="PS51184">
    <property type="entry name" value="JMJC"/>
    <property type="match status" value="1"/>
</dbReference>
<dbReference type="GO" id="GO:0141052">
    <property type="term" value="F:histone H3 demethylase activity"/>
    <property type="evidence" value="ECO:0007669"/>
    <property type="project" value="UniProtKB-ARBA"/>
</dbReference>
<dbReference type="EMBL" id="JXTB01000013">
    <property type="protein sequence ID" value="PON77540.1"/>
    <property type="molecule type" value="Genomic_DNA"/>
</dbReference>
<keyword evidence="7" id="KW-0539">Nucleus</keyword>
<keyword evidence="11" id="KW-1185">Reference proteome</keyword>
<dbReference type="SMART" id="SM00558">
    <property type="entry name" value="JmjC"/>
    <property type="match status" value="1"/>
</dbReference>
<dbReference type="InterPro" id="IPR003349">
    <property type="entry name" value="JmjN"/>
</dbReference>
<feature type="domain" description="JmjN" evidence="8">
    <location>
        <begin position="63"/>
        <end position="104"/>
    </location>
</feature>
<evidence type="ECO:0000313" key="11">
    <source>
        <dbReference type="Proteomes" id="UP000237105"/>
    </source>
</evidence>
<keyword evidence="3" id="KW-0560">Oxidoreductase</keyword>
<dbReference type="OrthoDB" id="1678912at2759"/>
<dbReference type="InterPro" id="IPR003347">
    <property type="entry name" value="JmjC_dom"/>
</dbReference>
<keyword evidence="5" id="KW-0805">Transcription regulation</keyword>
<evidence type="ECO:0000313" key="10">
    <source>
        <dbReference type="EMBL" id="PON77540.1"/>
    </source>
</evidence>
<evidence type="ECO:0000256" key="7">
    <source>
        <dbReference type="ARBA" id="ARBA00023242"/>
    </source>
</evidence>
<dbReference type="SUPFAM" id="SSF51197">
    <property type="entry name" value="Clavaminate synthase-like"/>
    <property type="match status" value="1"/>
</dbReference>